<evidence type="ECO:0000256" key="7">
    <source>
        <dbReference type="SAM" id="Phobius"/>
    </source>
</evidence>
<keyword evidence="5 7" id="KW-0472">Membrane</keyword>
<evidence type="ECO:0000256" key="1">
    <source>
        <dbReference type="ARBA" id="ARBA00004651"/>
    </source>
</evidence>
<comment type="caution">
    <text evidence="10">The sequence shown here is derived from an EMBL/GenBank/DDBJ whole genome shotgun (WGS) entry which is preliminary data.</text>
</comment>
<sequence>MFKTLFAEAIFAITANKSRTLLTLLGIVIGIASVITVLAAGEGGKSIIMKEFEGLSPTTLQIMPNWQDWSYNRAFDIEGMTDRDLKDLENLGKHIRSIAPISNMSSIIKVGDVEKRLSVTGTNSNYIDFVEFELESGRIIMDEEVTGQSKVAIIGQIIKEEFFPDSDPVGQYMSVFGTPVKIIGVLKRKEKADTISISNPDDGYNNAIVVPISLFERLFANEGDFYTVLCRANSIEEIPKAKKEILNILARNHGKWDDRINKFMIFGMKEQLDMINTVVGTVTIGVAVLAGIALLVAAIGIMNIMLVSVKERTREIGLRKAIGAKEWHIRSQFLIETLILCGGGGLLGLGLSFAASYLIGYFAKWPVIINPATAAFSVLLSLLTGLLSGFYPATRAAALIPHEALRYE</sequence>
<dbReference type="InterPro" id="IPR003838">
    <property type="entry name" value="ABC3_permease_C"/>
</dbReference>
<dbReference type="EMBL" id="JACHGJ010000005">
    <property type="protein sequence ID" value="MBB6481002.1"/>
    <property type="molecule type" value="Genomic_DNA"/>
</dbReference>
<keyword evidence="11" id="KW-1185">Reference proteome</keyword>
<dbReference type="GO" id="GO:0005886">
    <property type="term" value="C:plasma membrane"/>
    <property type="evidence" value="ECO:0007669"/>
    <property type="project" value="UniProtKB-SubCell"/>
</dbReference>
<dbReference type="Pfam" id="PF12704">
    <property type="entry name" value="MacB_PCD"/>
    <property type="match status" value="1"/>
</dbReference>
<evidence type="ECO:0000313" key="10">
    <source>
        <dbReference type="EMBL" id="MBB6481002.1"/>
    </source>
</evidence>
<dbReference type="InterPro" id="IPR025857">
    <property type="entry name" value="MacB_PCD"/>
</dbReference>
<proteinExistence type="inferred from homology"/>
<evidence type="ECO:0000259" key="8">
    <source>
        <dbReference type="Pfam" id="PF02687"/>
    </source>
</evidence>
<dbReference type="GO" id="GO:0022857">
    <property type="term" value="F:transmembrane transporter activity"/>
    <property type="evidence" value="ECO:0007669"/>
    <property type="project" value="TreeGrafter"/>
</dbReference>
<organism evidence="10 11">
    <name type="scientific">Spirochaeta isovalerica</name>
    <dbReference type="NCBI Taxonomy" id="150"/>
    <lineage>
        <taxon>Bacteria</taxon>
        <taxon>Pseudomonadati</taxon>
        <taxon>Spirochaetota</taxon>
        <taxon>Spirochaetia</taxon>
        <taxon>Spirochaetales</taxon>
        <taxon>Spirochaetaceae</taxon>
        <taxon>Spirochaeta</taxon>
    </lineage>
</organism>
<feature type="transmembrane region" description="Helical" evidence="7">
    <location>
        <begin position="21"/>
        <end position="41"/>
    </location>
</feature>
<protein>
    <submittedName>
        <fullName evidence="10">Putative ABC transport system permease protein</fullName>
    </submittedName>
</protein>
<dbReference type="PANTHER" id="PTHR30572:SF4">
    <property type="entry name" value="ABC TRANSPORTER PERMEASE YTRF"/>
    <property type="match status" value="1"/>
</dbReference>
<evidence type="ECO:0000313" key="11">
    <source>
        <dbReference type="Proteomes" id="UP000587760"/>
    </source>
</evidence>
<gene>
    <name evidence="10" type="ORF">HNR50_002675</name>
</gene>
<feature type="transmembrane region" description="Helical" evidence="7">
    <location>
        <begin position="368"/>
        <end position="391"/>
    </location>
</feature>
<feature type="domain" description="MacB-like periplasmic core" evidence="9">
    <location>
        <begin position="20"/>
        <end position="246"/>
    </location>
</feature>
<evidence type="ECO:0000256" key="2">
    <source>
        <dbReference type="ARBA" id="ARBA00022475"/>
    </source>
</evidence>
<dbReference type="Proteomes" id="UP000587760">
    <property type="component" value="Unassembled WGS sequence"/>
</dbReference>
<comment type="similarity">
    <text evidence="6">Belongs to the ABC-4 integral membrane protein family.</text>
</comment>
<keyword evidence="2" id="KW-1003">Cell membrane</keyword>
<keyword evidence="3 7" id="KW-0812">Transmembrane</keyword>
<dbReference type="RefSeq" id="WP_184747251.1">
    <property type="nucleotide sequence ID" value="NZ_JACHGJ010000005.1"/>
</dbReference>
<dbReference type="InterPro" id="IPR050250">
    <property type="entry name" value="Macrolide_Exporter_MacB"/>
</dbReference>
<feature type="transmembrane region" description="Helical" evidence="7">
    <location>
        <begin position="338"/>
        <end position="362"/>
    </location>
</feature>
<keyword evidence="4 7" id="KW-1133">Transmembrane helix</keyword>
<evidence type="ECO:0000256" key="4">
    <source>
        <dbReference type="ARBA" id="ARBA00022989"/>
    </source>
</evidence>
<dbReference type="PANTHER" id="PTHR30572">
    <property type="entry name" value="MEMBRANE COMPONENT OF TRANSPORTER-RELATED"/>
    <property type="match status" value="1"/>
</dbReference>
<evidence type="ECO:0000256" key="3">
    <source>
        <dbReference type="ARBA" id="ARBA00022692"/>
    </source>
</evidence>
<feature type="domain" description="ABC3 transporter permease C-terminal" evidence="8">
    <location>
        <begin position="288"/>
        <end position="397"/>
    </location>
</feature>
<evidence type="ECO:0000256" key="6">
    <source>
        <dbReference type="ARBA" id="ARBA00038076"/>
    </source>
</evidence>
<dbReference type="Pfam" id="PF02687">
    <property type="entry name" value="FtsX"/>
    <property type="match status" value="1"/>
</dbReference>
<evidence type="ECO:0000256" key="5">
    <source>
        <dbReference type="ARBA" id="ARBA00023136"/>
    </source>
</evidence>
<feature type="transmembrane region" description="Helical" evidence="7">
    <location>
        <begin position="284"/>
        <end position="309"/>
    </location>
</feature>
<comment type="subcellular location">
    <subcellularLocation>
        <location evidence="1">Cell membrane</location>
        <topology evidence="1">Multi-pass membrane protein</topology>
    </subcellularLocation>
</comment>
<reference evidence="10 11" key="1">
    <citation type="submission" date="2020-08" db="EMBL/GenBank/DDBJ databases">
        <title>Genomic Encyclopedia of Type Strains, Phase IV (KMG-IV): sequencing the most valuable type-strain genomes for metagenomic binning, comparative biology and taxonomic classification.</title>
        <authorList>
            <person name="Goeker M."/>
        </authorList>
    </citation>
    <scope>NUCLEOTIDE SEQUENCE [LARGE SCALE GENOMIC DNA]</scope>
    <source>
        <strain evidence="10 11">DSM 2461</strain>
    </source>
</reference>
<dbReference type="AlphaFoldDB" id="A0A841RF64"/>
<accession>A0A841RF64</accession>
<evidence type="ECO:0000259" key="9">
    <source>
        <dbReference type="Pfam" id="PF12704"/>
    </source>
</evidence>
<name>A0A841RF64_9SPIO</name>